<dbReference type="EMBL" id="CP035758">
    <property type="protein sequence ID" value="QBD77353.1"/>
    <property type="molecule type" value="Genomic_DNA"/>
</dbReference>
<evidence type="ECO:0000313" key="3">
    <source>
        <dbReference type="Proteomes" id="UP000290365"/>
    </source>
</evidence>
<accession>A0A4P6JQ33</accession>
<dbReference type="GO" id="GO:0004803">
    <property type="term" value="F:transposase activity"/>
    <property type="evidence" value="ECO:0007669"/>
    <property type="project" value="InterPro"/>
</dbReference>
<dbReference type="GO" id="GO:0003677">
    <property type="term" value="F:DNA binding"/>
    <property type="evidence" value="ECO:0007669"/>
    <property type="project" value="InterPro"/>
</dbReference>
<name>A0A4P6JQ33_KTERU</name>
<keyword evidence="3" id="KW-1185">Reference proteome</keyword>
<reference evidence="2 3" key="1">
    <citation type="submission" date="2019-01" db="EMBL/GenBank/DDBJ databases">
        <title>Ktedonosporobacter rubrisoli SCAWS-G2.</title>
        <authorList>
            <person name="Huang Y."/>
            <person name="Yan B."/>
        </authorList>
    </citation>
    <scope>NUCLEOTIDE SEQUENCE [LARGE SCALE GENOMIC DNA]</scope>
    <source>
        <strain evidence="2 3">SCAWS-G2</strain>
    </source>
</reference>
<gene>
    <name evidence="2" type="ORF">EPA93_15670</name>
</gene>
<dbReference type="OrthoDB" id="166413at2"/>
<evidence type="ECO:0000259" key="1">
    <source>
        <dbReference type="Pfam" id="PF01548"/>
    </source>
</evidence>
<dbReference type="InterPro" id="IPR002525">
    <property type="entry name" value="Transp_IS110-like_N"/>
</dbReference>
<organism evidence="2 3">
    <name type="scientific">Ktedonosporobacter rubrisoli</name>
    <dbReference type="NCBI Taxonomy" id="2509675"/>
    <lineage>
        <taxon>Bacteria</taxon>
        <taxon>Bacillati</taxon>
        <taxon>Chloroflexota</taxon>
        <taxon>Ktedonobacteria</taxon>
        <taxon>Ktedonobacterales</taxon>
        <taxon>Ktedonosporobacteraceae</taxon>
        <taxon>Ktedonosporobacter</taxon>
    </lineage>
</organism>
<feature type="domain" description="Transposase IS110-like N-terminal" evidence="1">
    <location>
        <begin position="23"/>
        <end position="78"/>
    </location>
</feature>
<evidence type="ECO:0000313" key="2">
    <source>
        <dbReference type="EMBL" id="QBD77353.1"/>
    </source>
</evidence>
<protein>
    <recommendedName>
        <fullName evidence="1">Transposase IS110-like N-terminal domain-containing protein</fullName>
    </recommendedName>
</protein>
<dbReference type="KEGG" id="kbs:EPA93_15670"/>
<dbReference type="Pfam" id="PF01548">
    <property type="entry name" value="DEDD_Tnp_IS110"/>
    <property type="match status" value="1"/>
</dbReference>
<dbReference type="AlphaFoldDB" id="A0A4P6JQ33"/>
<dbReference type="Proteomes" id="UP000290365">
    <property type="component" value="Chromosome"/>
</dbReference>
<dbReference type="GO" id="GO:0006313">
    <property type="term" value="P:DNA transposition"/>
    <property type="evidence" value="ECO:0007669"/>
    <property type="project" value="InterPro"/>
</dbReference>
<sequence>MTIDAHSPNDELFNYLVAQPVGLYDWLKGLGVTNVAMESTGSFWNPIFNMLEGHLEVMVVNAQHLKAVPGRKTDLKDANGSPTCSNTD</sequence>
<proteinExistence type="predicted"/>